<dbReference type="Proteomes" id="UP000523955">
    <property type="component" value="Unassembled WGS sequence"/>
</dbReference>
<evidence type="ECO:0000313" key="3">
    <source>
        <dbReference type="Proteomes" id="UP000523955"/>
    </source>
</evidence>
<reference evidence="2 3" key="1">
    <citation type="submission" date="2020-08" db="EMBL/GenBank/DDBJ databases">
        <authorList>
            <person name="Seo M.-J."/>
        </authorList>
    </citation>
    <scope>NUCLEOTIDE SEQUENCE [LARGE SCALE GENOMIC DNA]</scope>
    <source>
        <strain evidence="2 3">KIGAM211</strain>
    </source>
</reference>
<keyword evidence="1" id="KW-0732">Signal</keyword>
<feature type="chain" id="PRO_5039122705" evidence="1">
    <location>
        <begin position="21"/>
        <end position="214"/>
    </location>
</feature>
<evidence type="ECO:0000313" key="2">
    <source>
        <dbReference type="EMBL" id="MBB6627704.1"/>
    </source>
</evidence>
<dbReference type="AlphaFoldDB" id="A0A7X0VAF4"/>
<organism evidence="2 3">
    <name type="scientific">Nocardioides luti</name>
    <dbReference type="NCBI Taxonomy" id="2761101"/>
    <lineage>
        <taxon>Bacteria</taxon>
        <taxon>Bacillati</taxon>
        <taxon>Actinomycetota</taxon>
        <taxon>Actinomycetes</taxon>
        <taxon>Propionibacteriales</taxon>
        <taxon>Nocardioidaceae</taxon>
        <taxon>Nocardioides</taxon>
    </lineage>
</organism>
<protein>
    <submittedName>
        <fullName evidence="2">Uncharacterized protein</fullName>
    </submittedName>
</protein>
<feature type="signal peptide" evidence="1">
    <location>
        <begin position="1"/>
        <end position="20"/>
    </location>
</feature>
<evidence type="ECO:0000256" key="1">
    <source>
        <dbReference type="SAM" id="SignalP"/>
    </source>
</evidence>
<dbReference type="EMBL" id="JACKXE010000001">
    <property type="protein sequence ID" value="MBB6627704.1"/>
    <property type="molecule type" value="Genomic_DNA"/>
</dbReference>
<keyword evidence="3" id="KW-1185">Reference proteome</keyword>
<gene>
    <name evidence="2" type="ORF">H5V45_10265</name>
</gene>
<dbReference type="PROSITE" id="PS51257">
    <property type="entry name" value="PROKAR_LIPOPROTEIN"/>
    <property type="match status" value="1"/>
</dbReference>
<accession>A0A7X0VAF4</accession>
<proteinExistence type="predicted"/>
<sequence>MKLPVTLVWCLVMASAAALVAGCGSEHEASPRAAVSGATGDGCTAATGPFRLPSGYATRMFSVPVESELETEAVTQDRLSEMGLPAHLGDVPASAVGSVDDGNGTHYGTVMYVDGDPDGMTRPELFDRGGILVEVTPAAASETGRSLDGLLPGRLVPVRIGSVTGRLSWADPDSTGARSYAVSYVDGDRAILVWQRAGPADAVDSARAIACATG</sequence>
<dbReference type="RefSeq" id="WP_185252840.1">
    <property type="nucleotide sequence ID" value="NZ_JACKXE010000001.1"/>
</dbReference>
<comment type="caution">
    <text evidence="2">The sequence shown here is derived from an EMBL/GenBank/DDBJ whole genome shotgun (WGS) entry which is preliminary data.</text>
</comment>
<name>A0A7X0VAF4_9ACTN</name>